<evidence type="ECO:0000313" key="2">
    <source>
        <dbReference type="Proteomes" id="UP000249218"/>
    </source>
</evidence>
<reference evidence="1 2" key="1">
    <citation type="journal article" date="2017" name="BMC Biol.">
        <title>Genomic innovations, transcriptional plasticity and gene loss underlying the evolution and divergence of two highly polyphagous and invasive Helicoverpa pest species.</title>
        <authorList>
            <person name="Pearce S.L."/>
            <person name="Clarke D.F."/>
            <person name="East P.D."/>
            <person name="Elfekih S."/>
            <person name="Gordon K.H."/>
            <person name="Jermiin L.S."/>
            <person name="McGaughran A."/>
            <person name="Oakeshott J.G."/>
            <person name="Papanikolaou A."/>
            <person name="Perera O.P."/>
            <person name="Rane R.V."/>
            <person name="Richards S."/>
            <person name="Tay W.T."/>
            <person name="Walsh T.K."/>
            <person name="Anderson A."/>
            <person name="Anderson C.J."/>
            <person name="Asgari S."/>
            <person name="Board P.G."/>
            <person name="Bretschneider A."/>
            <person name="Campbell P.M."/>
            <person name="Chertemps T."/>
            <person name="Christeller J.T."/>
            <person name="Coppin C.W."/>
            <person name="Downes S.J."/>
            <person name="Duan G."/>
            <person name="Farnsworth C.A."/>
            <person name="Good R.T."/>
            <person name="Han L.B."/>
            <person name="Han Y.C."/>
            <person name="Hatje K."/>
            <person name="Horne I."/>
            <person name="Huang Y.P."/>
            <person name="Hughes D.S."/>
            <person name="Jacquin-Joly E."/>
            <person name="James W."/>
            <person name="Jhangiani S."/>
            <person name="Kollmar M."/>
            <person name="Kuwar S.S."/>
            <person name="Li S."/>
            <person name="Liu N.Y."/>
            <person name="Maibeche M.T."/>
            <person name="Miller J.R."/>
            <person name="Montagne N."/>
            <person name="Perry T."/>
            <person name="Qu J."/>
            <person name="Song S.V."/>
            <person name="Sutton G.G."/>
            <person name="Vogel H."/>
            <person name="Walenz B.P."/>
            <person name="Xu W."/>
            <person name="Zhang H.J."/>
            <person name="Zou Z."/>
            <person name="Batterham P."/>
            <person name="Edwards O.R."/>
            <person name="Feyereisen R."/>
            <person name="Gibbs R.A."/>
            <person name="Heckel D.G."/>
            <person name="McGrath A."/>
            <person name="Robin C."/>
            <person name="Scherer S.E."/>
            <person name="Worley K.C."/>
            <person name="Wu Y.D."/>
        </authorList>
    </citation>
    <scope>NUCLEOTIDE SEQUENCE [LARGE SCALE GENOMIC DNA]</scope>
    <source>
        <strain evidence="1">Harm_GR_Male_#8</strain>
        <tissue evidence="1">Whole organism</tissue>
    </source>
</reference>
<sequence>MHVGARTARWYGNIDGRCNAKKPIKVISIHLLTMYGGGGQRARRRGVPRAVSDARPRPAHAARCTAGLCTAHAFYTRLNPDQLHATTNRTKFTLT</sequence>
<protein>
    <submittedName>
        <fullName evidence="1">Uncharacterized protein</fullName>
    </submittedName>
</protein>
<organism evidence="1 2">
    <name type="scientific">Helicoverpa armigera</name>
    <name type="common">Cotton bollworm</name>
    <name type="synonym">Heliothis armigera</name>
    <dbReference type="NCBI Taxonomy" id="29058"/>
    <lineage>
        <taxon>Eukaryota</taxon>
        <taxon>Metazoa</taxon>
        <taxon>Ecdysozoa</taxon>
        <taxon>Arthropoda</taxon>
        <taxon>Hexapoda</taxon>
        <taxon>Insecta</taxon>
        <taxon>Pterygota</taxon>
        <taxon>Neoptera</taxon>
        <taxon>Endopterygota</taxon>
        <taxon>Lepidoptera</taxon>
        <taxon>Glossata</taxon>
        <taxon>Ditrysia</taxon>
        <taxon>Noctuoidea</taxon>
        <taxon>Noctuidae</taxon>
        <taxon>Heliothinae</taxon>
        <taxon>Helicoverpa</taxon>
    </lineage>
</organism>
<dbReference type="EMBL" id="KZ150049">
    <property type="protein sequence ID" value="PZC74460.1"/>
    <property type="molecule type" value="Genomic_DNA"/>
</dbReference>
<gene>
    <name evidence="1" type="primary">HaOG207863</name>
    <name evidence="1" type="ORF">B5X24_HaOG207863</name>
</gene>
<evidence type="ECO:0000313" key="1">
    <source>
        <dbReference type="EMBL" id="PZC74460.1"/>
    </source>
</evidence>
<accession>A0A2W1BP09</accession>
<name>A0A2W1BP09_HELAM</name>
<dbReference type="AlphaFoldDB" id="A0A2W1BP09"/>
<keyword evidence="2" id="KW-1185">Reference proteome</keyword>
<proteinExistence type="predicted"/>
<dbReference type="Proteomes" id="UP000249218">
    <property type="component" value="Unassembled WGS sequence"/>
</dbReference>